<proteinExistence type="predicted"/>
<feature type="non-terminal residue" evidence="1">
    <location>
        <position position="1"/>
    </location>
</feature>
<evidence type="ECO:0000313" key="2">
    <source>
        <dbReference type="Proteomes" id="UP001286313"/>
    </source>
</evidence>
<sequence length="91" mass="10212">EHPDYPADGGKDILIGLNDKFGDFTADGSYTPDSDLLAWWVIRWTGIITESYVSPAPGPLPWCQRLWLLPRRMLLLLCVNSMEDKVVGPLP</sequence>
<dbReference type="AlphaFoldDB" id="A0AAE1K2P7"/>
<organism evidence="1 2">
    <name type="scientific">Petrolisthes cinctipes</name>
    <name type="common">Flat porcelain crab</name>
    <dbReference type="NCBI Taxonomy" id="88211"/>
    <lineage>
        <taxon>Eukaryota</taxon>
        <taxon>Metazoa</taxon>
        <taxon>Ecdysozoa</taxon>
        <taxon>Arthropoda</taxon>
        <taxon>Crustacea</taxon>
        <taxon>Multicrustacea</taxon>
        <taxon>Malacostraca</taxon>
        <taxon>Eumalacostraca</taxon>
        <taxon>Eucarida</taxon>
        <taxon>Decapoda</taxon>
        <taxon>Pleocyemata</taxon>
        <taxon>Anomura</taxon>
        <taxon>Galatheoidea</taxon>
        <taxon>Porcellanidae</taxon>
        <taxon>Petrolisthes</taxon>
    </lineage>
</organism>
<gene>
    <name evidence="1" type="ORF">Pcinc_031387</name>
</gene>
<name>A0AAE1K2P7_PETCI</name>
<dbReference type="Proteomes" id="UP001286313">
    <property type="component" value="Unassembled WGS sequence"/>
</dbReference>
<reference evidence="1" key="1">
    <citation type="submission" date="2023-10" db="EMBL/GenBank/DDBJ databases">
        <title>Genome assemblies of two species of porcelain crab, Petrolisthes cinctipes and Petrolisthes manimaculis (Anomura: Porcellanidae).</title>
        <authorList>
            <person name="Angst P."/>
        </authorList>
    </citation>
    <scope>NUCLEOTIDE SEQUENCE</scope>
    <source>
        <strain evidence="1">PB745_01</strain>
        <tissue evidence="1">Gill</tissue>
    </source>
</reference>
<keyword evidence="2" id="KW-1185">Reference proteome</keyword>
<comment type="caution">
    <text evidence="1">The sequence shown here is derived from an EMBL/GenBank/DDBJ whole genome shotgun (WGS) entry which is preliminary data.</text>
</comment>
<protein>
    <submittedName>
        <fullName evidence="1">Uncharacterized protein</fullName>
    </submittedName>
</protein>
<accession>A0AAE1K2P7</accession>
<evidence type="ECO:0000313" key="1">
    <source>
        <dbReference type="EMBL" id="KAK3862777.1"/>
    </source>
</evidence>
<dbReference type="EMBL" id="JAWQEG010004159">
    <property type="protein sequence ID" value="KAK3862777.1"/>
    <property type="molecule type" value="Genomic_DNA"/>
</dbReference>